<dbReference type="EMBL" id="KN728084">
    <property type="protein sequence ID" value="KIH64403.1"/>
    <property type="molecule type" value="Genomic_DNA"/>
</dbReference>
<evidence type="ECO:0000313" key="3">
    <source>
        <dbReference type="Proteomes" id="UP000054047"/>
    </source>
</evidence>
<evidence type="ECO:0000256" key="1">
    <source>
        <dbReference type="SAM" id="SignalP"/>
    </source>
</evidence>
<evidence type="ECO:0008006" key="4">
    <source>
        <dbReference type="Google" id="ProtNLM"/>
    </source>
</evidence>
<dbReference type="Proteomes" id="UP000054047">
    <property type="component" value="Unassembled WGS sequence"/>
</dbReference>
<reference evidence="2 3" key="1">
    <citation type="submission" date="2013-12" db="EMBL/GenBank/DDBJ databases">
        <title>Draft genome of the parsitic nematode Ancylostoma duodenale.</title>
        <authorList>
            <person name="Mitreva M."/>
        </authorList>
    </citation>
    <scope>NUCLEOTIDE SEQUENCE [LARGE SCALE GENOMIC DNA]</scope>
    <source>
        <strain evidence="2 3">Zhejiang</strain>
    </source>
</reference>
<protein>
    <recommendedName>
        <fullName evidence="4">Secreted protein</fullName>
    </recommendedName>
</protein>
<feature type="chain" id="PRO_5002147098" description="Secreted protein" evidence="1">
    <location>
        <begin position="23"/>
        <end position="83"/>
    </location>
</feature>
<sequence>MLWYIFSGIFTLFIFLIFQLDSNQMERTMVLTTKTTSACTSAQDWHQQATSKCAIQTLPLILDDNKHARADACVRASISRTRP</sequence>
<name>A0A0C2D4J4_9BILA</name>
<proteinExistence type="predicted"/>
<gene>
    <name evidence="2" type="ORF">ANCDUO_05287</name>
</gene>
<feature type="signal peptide" evidence="1">
    <location>
        <begin position="1"/>
        <end position="22"/>
    </location>
</feature>
<evidence type="ECO:0000313" key="2">
    <source>
        <dbReference type="EMBL" id="KIH64403.1"/>
    </source>
</evidence>
<dbReference type="AlphaFoldDB" id="A0A0C2D4J4"/>
<keyword evidence="1" id="KW-0732">Signal</keyword>
<accession>A0A0C2D4J4</accession>
<organism evidence="2 3">
    <name type="scientific">Ancylostoma duodenale</name>
    <dbReference type="NCBI Taxonomy" id="51022"/>
    <lineage>
        <taxon>Eukaryota</taxon>
        <taxon>Metazoa</taxon>
        <taxon>Ecdysozoa</taxon>
        <taxon>Nematoda</taxon>
        <taxon>Chromadorea</taxon>
        <taxon>Rhabditida</taxon>
        <taxon>Rhabditina</taxon>
        <taxon>Rhabditomorpha</taxon>
        <taxon>Strongyloidea</taxon>
        <taxon>Ancylostomatidae</taxon>
        <taxon>Ancylostomatinae</taxon>
        <taxon>Ancylostoma</taxon>
    </lineage>
</organism>
<keyword evidence="3" id="KW-1185">Reference proteome</keyword>